<protein>
    <submittedName>
        <fullName evidence="1">Uncharacterized protein</fullName>
    </submittedName>
</protein>
<organism evidence="1 2">
    <name type="scientific">Scortum barcoo</name>
    <name type="common">barcoo grunter</name>
    <dbReference type="NCBI Taxonomy" id="214431"/>
    <lineage>
        <taxon>Eukaryota</taxon>
        <taxon>Metazoa</taxon>
        <taxon>Chordata</taxon>
        <taxon>Craniata</taxon>
        <taxon>Vertebrata</taxon>
        <taxon>Euteleostomi</taxon>
        <taxon>Actinopterygii</taxon>
        <taxon>Neopterygii</taxon>
        <taxon>Teleostei</taxon>
        <taxon>Neoteleostei</taxon>
        <taxon>Acanthomorphata</taxon>
        <taxon>Eupercaria</taxon>
        <taxon>Centrarchiformes</taxon>
        <taxon>Terapontoidei</taxon>
        <taxon>Terapontidae</taxon>
        <taxon>Scortum</taxon>
    </lineage>
</organism>
<reference evidence="1" key="1">
    <citation type="submission" date="2022-04" db="EMBL/GenBank/DDBJ databases">
        <title>Jade perch genome.</title>
        <authorList>
            <person name="Chao B."/>
        </authorList>
    </citation>
    <scope>NUCLEOTIDE SEQUENCE</scope>
    <source>
        <strain evidence="1">CB-2022</strain>
    </source>
</reference>
<dbReference type="Proteomes" id="UP000831701">
    <property type="component" value="Chromosome 4"/>
</dbReference>
<name>A0ACB8X375_9TELE</name>
<keyword evidence="2" id="KW-1185">Reference proteome</keyword>
<dbReference type="EMBL" id="CM041534">
    <property type="protein sequence ID" value="KAI3373403.1"/>
    <property type="molecule type" value="Genomic_DNA"/>
</dbReference>
<gene>
    <name evidence="1" type="ORF">L3Q82_022011</name>
</gene>
<accession>A0ACB8X375</accession>
<evidence type="ECO:0000313" key="1">
    <source>
        <dbReference type="EMBL" id="KAI3373403.1"/>
    </source>
</evidence>
<sequence length="703" mass="81296">MAPSADRHGYWGRPTSTLDWCEENYVVSFYVAEFWNTVSNLIMILPPICGAIQTFRDGLEFRYICSFLGLAAVGVGSWCFHMTLLYEMQLLDELPMIYSTCVFVYCLYECFKQENSISLFPISLLLIFSISVSVVYLQWKEPVFHQVMYGALVACLVMRSVFIVTWVYPWLRPLCYTSLGVFLLGFLLWNIDNIFCDTLRASRQTLPPGVGVVTQFHAWWHIFTGLGSYLHILLSLQIRSTYLKYRPKVKEYLRHFYGYKPNSERQKRSTDTDVEADWSTGLCDNVKMMQRFFGLPQSGDLTKETLAVMKRPRCGLSDVERFGETVRWKKKTLSYRIGGYNLSIPASRVHKVFREAWRLWSSVVPMKFCKRSRREADIVISFYNGDHKDGSAFDGKGGILAHAFMPGSGIGGDIHFDADEDWSFNSTGFNLFAVAAHEFGHALGLPHSPDPGAIMYPAYSFGPNYELQLSFRDVKDVQQLYGISPHFASLLSRKPPPRTPDKCDPDLSFDAVTGLQQEVLFFKDRFMWRKHPQFDETGITLISSLWPESIPSHLDAVYENVERNFIVFFRGYQYWMLSQLKLEEGFPRNISDLGFPSRIKSVDAALHFRNERYTVFFTGHECWRYLSFCNYIFQLAPCNNKSTDHFMHHNNWPTFSTGFVHFFKGNIHYKFDSDSKRVVSTSPANDLLDCKKKDDNEILTKRR</sequence>
<proteinExistence type="predicted"/>
<evidence type="ECO:0000313" key="2">
    <source>
        <dbReference type="Proteomes" id="UP000831701"/>
    </source>
</evidence>
<comment type="caution">
    <text evidence="1">The sequence shown here is derived from an EMBL/GenBank/DDBJ whole genome shotgun (WGS) entry which is preliminary data.</text>
</comment>